<comment type="function">
    <text evidence="1">Acts as a defensive agent. Recognizes blood group fucosylated oligosaccharides including A, B, H and Lewis B-type antigens. Does not recognize Lewis A antigen and has low affinity for monovalent haptens.</text>
</comment>
<accession>A0A8J1UAY0</accession>
<comment type="caution">
    <text evidence="8">The sequence shown here is derived from an EMBL/GenBank/DDBJ whole genome shotgun (WGS) entry which is preliminary data.</text>
</comment>
<dbReference type="Pfam" id="PF22633">
    <property type="entry name" value="F5_F8_type_C_2"/>
    <property type="match status" value="1"/>
</dbReference>
<evidence type="ECO:0000256" key="4">
    <source>
        <dbReference type="ARBA" id="ARBA00022723"/>
    </source>
</evidence>
<keyword evidence="6" id="KW-0106">Calcium</keyword>
<dbReference type="InterPro" id="IPR003609">
    <property type="entry name" value="Pan_app"/>
</dbReference>
<proteinExistence type="inferred from homology"/>
<evidence type="ECO:0000256" key="2">
    <source>
        <dbReference type="ARBA" id="ARBA00010147"/>
    </source>
</evidence>
<gene>
    <name evidence="8" type="ORF">OFUS_LOCUS7832</name>
</gene>
<dbReference type="SMART" id="SM00607">
    <property type="entry name" value="FTP"/>
    <property type="match status" value="1"/>
</dbReference>
<keyword evidence="7" id="KW-1015">Disulfide bond</keyword>
<comment type="similarity">
    <text evidence="2">Belongs to the fucolectin family.</text>
</comment>
<sequence length="280" mass="31805">METSIFRLIFLFFFGFYVKIITCNQWTTGMFATPKINVKLIDQPIDIILDIITWNHCLLMCAVATTCKGFNYNVESPRCELFETVNCTQLESSAGWRFGQIKTDNLKMMNNQNIAVNRPTYQSTTYEYFQLSKSGNAVDGNTDGDYMKGSCTATAEDTNVKPWWVIDLGKSYTLLQIVVWNRMDDVSYRLHDFAIEVDCEFDGSNTDSPSWSRTYLYTGTPESNPTTISLPQPSVGRFVKVQNAVISKSEDSNDDLLTLCEVEVYVESADEDCECELGKF</sequence>
<dbReference type="GO" id="GO:0042806">
    <property type="term" value="F:fucose binding"/>
    <property type="evidence" value="ECO:0007669"/>
    <property type="project" value="UniProtKB-ARBA"/>
</dbReference>
<keyword evidence="9" id="KW-1185">Reference proteome</keyword>
<keyword evidence="5" id="KW-0430">Lectin</keyword>
<dbReference type="GO" id="GO:0046872">
    <property type="term" value="F:metal ion binding"/>
    <property type="evidence" value="ECO:0007669"/>
    <property type="project" value="UniProtKB-KW"/>
</dbReference>
<dbReference type="Gene3D" id="2.60.120.260">
    <property type="entry name" value="Galactose-binding domain-like"/>
    <property type="match status" value="1"/>
</dbReference>
<organism evidence="8 9">
    <name type="scientific">Owenia fusiformis</name>
    <name type="common">Polychaete worm</name>
    <dbReference type="NCBI Taxonomy" id="6347"/>
    <lineage>
        <taxon>Eukaryota</taxon>
        <taxon>Metazoa</taxon>
        <taxon>Spiralia</taxon>
        <taxon>Lophotrochozoa</taxon>
        <taxon>Annelida</taxon>
        <taxon>Polychaeta</taxon>
        <taxon>Sedentaria</taxon>
        <taxon>Canalipalpata</taxon>
        <taxon>Sabellida</taxon>
        <taxon>Oweniida</taxon>
        <taxon>Oweniidae</taxon>
        <taxon>Owenia</taxon>
    </lineage>
</organism>
<evidence type="ECO:0000256" key="6">
    <source>
        <dbReference type="ARBA" id="ARBA00022837"/>
    </source>
</evidence>
<dbReference type="GO" id="GO:0010185">
    <property type="term" value="P:regulation of cellular defense response"/>
    <property type="evidence" value="ECO:0007669"/>
    <property type="project" value="UniProtKB-ARBA"/>
</dbReference>
<evidence type="ECO:0000256" key="1">
    <source>
        <dbReference type="ARBA" id="ARBA00002219"/>
    </source>
</evidence>
<reference evidence="8" key="1">
    <citation type="submission" date="2022-03" db="EMBL/GenBank/DDBJ databases">
        <authorList>
            <person name="Martin C."/>
        </authorList>
    </citation>
    <scope>NUCLEOTIDE SEQUENCE</scope>
</reference>
<dbReference type="SUPFAM" id="SSF57414">
    <property type="entry name" value="Hairpin loop containing domain-like"/>
    <property type="match status" value="1"/>
</dbReference>
<dbReference type="SUPFAM" id="SSF49785">
    <property type="entry name" value="Galactose-binding domain-like"/>
    <property type="match status" value="1"/>
</dbReference>
<dbReference type="GO" id="GO:0001868">
    <property type="term" value="P:regulation of complement activation, lectin pathway"/>
    <property type="evidence" value="ECO:0007669"/>
    <property type="project" value="UniProtKB-ARBA"/>
</dbReference>
<name>A0A8J1UAY0_OWEFU</name>
<evidence type="ECO:0000256" key="7">
    <source>
        <dbReference type="ARBA" id="ARBA00023157"/>
    </source>
</evidence>
<evidence type="ECO:0000313" key="8">
    <source>
        <dbReference type="EMBL" id="CAH1781229.1"/>
    </source>
</evidence>
<evidence type="ECO:0000256" key="5">
    <source>
        <dbReference type="ARBA" id="ARBA00022734"/>
    </source>
</evidence>
<dbReference type="InterPro" id="IPR008979">
    <property type="entry name" value="Galactose-bd-like_sf"/>
</dbReference>
<keyword evidence="4" id="KW-0479">Metal-binding</keyword>
<dbReference type="Pfam" id="PF00024">
    <property type="entry name" value="PAN_1"/>
    <property type="match status" value="1"/>
</dbReference>
<dbReference type="PANTHER" id="PTHR45713:SF6">
    <property type="entry name" value="F5_8 TYPE C DOMAIN-CONTAINING PROTEIN"/>
    <property type="match status" value="1"/>
</dbReference>
<evidence type="ECO:0000313" key="9">
    <source>
        <dbReference type="Proteomes" id="UP000749559"/>
    </source>
</evidence>
<dbReference type="Proteomes" id="UP000749559">
    <property type="component" value="Unassembled WGS sequence"/>
</dbReference>
<evidence type="ECO:0000256" key="3">
    <source>
        <dbReference type="ARBA" id="ARBA00011233"/>
    </source>
</evidence>
<dbReference type="InterPro" id="IPR051941">
    <property type="entry name" value="BG_Antigen-Binding_Lectin"/>
</dbReference>
<dbReference type="InterPro" id="IPR006585">
    <property type="entry name" value="FTP1"/>
</dbReference>
<dbReference type="EMBL" id="CAIIXF020000004">
    <property type="protein sequence ID" value="CAH1781229.1"/>
    <property type="molecule type" value="Genomic_DNA"/>
</dbReference>
<comment type="subunit">
    <text evidence="3">Homotrimer.</text>
</comment>
<dbReference type="AlphaFoldDB" id="A0A8J1UAY0"/>
<dbReference type="PANTHER" id="PTHR45713">
    <property type="entry name" value="FTP DOMAIN-CONTAINING PROTEIN"/>
    <property type="match status" value="1"/>
</dbReference>
<dbReference type="OrthoDB" id="6159258at2759"/>
<protein>
    <submittedName>
        <fullName evidence="8">Uncharacterized protein</fullName>
    </submittedName>
</protein>